<reference evidence="1" key="1">
    <citation type="submission" date="2023-07" db="EMBL/GenBank/DDBJ databases">
        <authorList>
            <consortium name="AG Swart"/>
            <person name="Singh M."/>
            <person name="Singh A."/>
            <person name="Seah K."/>
            <person name="Emmerich C."/>
        </authorList>
    </citation>
    <scope>NUCLEOTIDE SEQUENCE</scope>
    <source>
        <strain evidence="1">DP1</strain>
    </source>
</reference>
<sequence length="125" mass="14129">MNMEGKDQNFAVPVKKRALGDGSLSTKSSITQCSESFSKLSKLERIKKFKSAGNRLDKEERILKFLKAMNIEQVHPSEINFMREITCRDKSGLTPTLSLGNNTLLKKRSKKLRLTCDFSDCINSV</sequence>
<dbReference type="Proteomes" id="UP001295684">
    <property type="component" value="Unassembled WGS sequence"/>
</dbReference>
<accession>A0AAD1UPS1</accession>
<dbReference type="AlphaFoldDB" id="A0AAD1UPS1"/>
<comment type="caution">
    <text evidence="1">The sequence shown here is derived from an EMBL/GenBank/DDBJ whole genome shotgun (WGS) entry which is preliminary data.</text>
</comment>
<organism evidence="1 2">
    <name type="scientific">Euplotes crassus</name>
    <dbReference type="NCBI Taxonomy" id="5936"/>
    <lineage>
        <taxon>Eukaryota</taxon>
        <taxon>Sar</taxon>
        <taxon>Alveolata</taxon>
        <taxon>Ciliophora</taxon>
        <taxon>Intramacronucleata</taxon>
        <taxon>Spirotrichea</taxon>
        <taxon>Hypotrichia</taxon>
        <taxon>Euplotida</taxon>
        <taxon>Euplotidae</taxon>
        <taxon>Moneuplotes</taxon>
    </lineage>
</organism>
<gene>
    <name evidence="1" type="ORF">ECRASSUSDP1_LOCUS10406</name>
</gene>
<protein>
    <submittedName>
        <fullName evidence="1">Uncharacterized protein</fullName>
    </submittedName>
</protein>
<evidence type="ECO:0000313" key="1">
    <source>
        <dbReference type="EMBL" id="CAI2369109.1"/>
    </source>
</evidence>
<name>A0AAD1UPS1_EUPCR</name>
<keyword evidence="2" id="KW-1185">Reference proteome</keyword>
<dbReference type="EMBL" id="CAMPGE010010261">
    <property type="protein sequence ID" value="CAI2369109.1"/>
    <property type="molecule type" value="Genomic_DNA"/>
</dbReference>
<proteinExistence type="predicted"/>
<evidence type="ECO:0000313" key="2">
    <source>
        <dbReference type="Proteomes" id="UP001295684"/>
    </source>
</evidence>